<dbReference type="EMBL" id="BMRP01000006">
    <property type="protein sequence ID" value="GGU56992.1"/>
    <property type="molecule type" value="Genomic_DNA"/>
</dbReference>
<comment type="caution">
    <text evidence="8">The sequence shown here is derived from an EMBL/GenBank/DDBJ whole genome shotgun (WGS) entry which is preliminary data.</text>
</comment>
<keyword evidence="2" id="KW-0229">DNA integration</keyword>
<sequence>MPNTRGKRRRFGSVRKLPSGRFQARYPGPDGLLRTADKTFPAQRDAEVWLVRKEAEIIENRWQDPNAEIAFGEYATAWLKERDYAATTRERNESALRLHIMPTFARSPLTQITTPHVRRWRSALLDNGVGESTVVKAYQILRAVMNTAVDDGLIQRNPCRIKGAGAAKTAERPYLTVPEVYRIADAMPSYFRVVVLLAAFTGLRFGELAALQRHDVDLGRRTIAVRRSQAETRTHGLTIKTPKSSAGVRTVAFPASLVEELAAHLSEHAESGRSGLVFVGQRGGRLRRNNFRRLWLPALRTAGLSDVHFHDLRHTGNTLAATGGATTRELMHRMGHSSVRAALIYQHLVNGRDQEIADHVDEQIRRSKGDRGGLDGPSGT</sequence>
<dbReference type="Pfam" id="PF14659">
    <property type="entry name" value="Phage_int_SAM_3"/>
    <property type="match status" value="1"/>
</dbReference>
<dbReference type="InterPro" id="IPR044068">
    <property type="entry name" value="CB"/>
</dbReference>
<evidence type="ECO:0000256" key="5">
    <source>
        <dbReference type="PROSITE-ProRule" id="PRU01248"/>
    </source>
</evidence>
<keyword evidence="3 5" id="KW-0238">DNA-binding</keyword>
<evidence type="ECO:0000259" key="6">
    <source>
        <dbReference type="PROSITE" id="PS51898"/>
    </source>
</evidence>
<dbReference type="InterPro" id="IPR058717">
    <property type="entry name" value="Phage_L5_Integrase_N"/>
</dbReference>
<reference evidence="9" key="1">
    <citation type="journal article" date="2019" name="Int. J. Syst. Evol. Microbiol.">
        <title>The Global Catalogue of Microorganisms (GCM) 10K type strain sequencing project: providing services to taxonomists for standard genome sequencing and annotation.</title>
        <authorList>
            <consortium name="The Broad Institute Genomics Platform"/>
            <consortium name="The Broad Institute Genome Sequencing Center for Infectious Disease"/>
            <person name="Wu L."/>
            <person name="Ma J."/>
        </authorList>
    </citation>
    <scope>NUCLEOTIDE SEQUENCE [LARGE SCALE GENOMIC DNA]</scope>
    <source>
        <strain evidence="9">JCM 3399</strain>
    </source>
</reference>
<feature type="domain" description="Tyr recombinase" evidence="6">
    <location>
        <begin position="170"/>
        <end position="358"/>
    </location>
</feature>
<dbReference type="InterPro" id="IPR011010">
    <property type="entry name" value="DNA_brk_join_enz"/>
</dbReference>
<proteinExistence type="inferred from homology"/>
<keyword evidence="4" id="KW-0233">DNA recombination</keyword>
<accession>A0ABQ2UWJ4</accession>
<keyword evidence="9" id="KW-1185">Reference proteome</keyword>
<evidence type="ECO:0000313" key="8">
    <source>
        <dbReference type="EMBL" id="GGU56992.1"/>
    </source>
</evidence>
<dbReference type="Proteomes" id="UP000654471">
    <property type="component" value="Unassembled WGS sequence"/>
</dbReference>
<evidence type="ECO:0000256" key="3">
    <source>
        <dbReference type="ARBA" id="ARBA00023125"/>
    </source>
</evidence>
<dbReference type="InterPro" id="IPR010998">
    <property type="entry name" value="Integrase_recombinase_N"/>
</dbReference>
<evidence type="ECO:0000256" key="4">
    <source>
        <dbReference type="ARBA" id="ARBA00023172"/>
    </source>
</evidence>
<dbReference type="PANTHER" id="PTHR30349">
    <property type="entry name" value="PHAGE INTEGRASE-RELATED"/>
    <property type="match status" value="1"/>
</dbReference>
<dbReference type="PROSITE" id="PS51900">
    <property type="entry name" value="CB"/>
    <property type="match status" value="1"/>
</dbReference>
<name>A0ABQ2UWJ4_9ACTN</name>
<dbReference type="InterPro" id="IPR004107">
    <property type="entry name" value="Integrase_SAM-like_N"/>
</dbReference>
<evidence type="ECO:0000313" key="9">
    <source>
        <dbReference type="Proteomes" id="UP000654471"/>
    </source>
</evidence>
<gene>
    <name evidence="8" type="ORF">GCM10010211_22170</name>
</gene>
<evidence type="ECO:0000256" key="1">
    <source>
        <dbReference type="ARBA" id="ARBA00008857"/>
    </source>
</evidence>
<evidence type="ECO:0000259" key="7">
    <source>
        <dbReference type="PROSITE" id="PS51900"/>
    </source>
</evidence>
<dbReference type="InterPro" id="IPR002104">
    <property type="entry name" value="Integrase_catalytic"/>
</dbReference>
<dbReference type="Gene3D" id="1.10.443.10">
    <property type="entry name" value="Intergrase catalytic core"/>
    <property type="match status" value="1"/>
</dbReference>
<dbReference type="SUPFAM" id="SSF56349">
    <property type="entry name" value="DNA breaking-rejoining enzymes"/>
    <property type="match status" value="1"/>
</dbReference>
<dbReference type="Pfam" id="PF26003">
    <property type="entry name" value="Integrase_N_phage"/>
    <property type="match status" value="1"/>
</dbReference>
<dbReference type="CDD" id="cd01189">
    <property type="entry name" value="INT_ICEBs1_C_like"/>
    <property type="match status" value="1"/>
</dbReference>
<dbReference type="Gene3D" id="1.10.150.130">
    <property type="match status" value="1"/>
</dbReference>
<dbReference type="InterPro" id="IPR013762">
    <property type="entry name" value="Integrase-like_cat_sf"/>
</dbReference>
<organism evidence="8 9">
    <name type="scientific">Streptomyces albospinus</name>
    <dbReference type="NCBI Taxonomy" id="285515"/>
    <lineage>
        <taxon>Bacteria</taxon>
        <taxon>Bacillati</taxon>
        <taxon>Actinomycetota</taxon>
        <taxon>Actinomycetes</taxon>
        <taxon>Kitasatosporales</taxon>
        <taxon>Streptomycetaceae</taxon>
        <taxon>Streptomyces</taxon>
    </lineage>
</organism>
<dbReference type="PROSITE" id="PS51898">
    <property type="entry name" value="TYR_RECOMBINASE"/>
    <property type="match status" value="1"/>
</dbReference>
<comment type="similarity">
    <text evidence="1">Belongs to the 'phage' integrase family.</text>
</comment>
<dbReference type="InterPro" id="IPR050090">
    <property type="entry name" value="Tyrosine_recombinase_XerCD"/>
</dbReference>
<dbReference type="Pfam" id="PF00589">
    <property type="entry name" value="Phage_integrase"/>
    <property type="match status" value="1"/>
</dbReference>
<evidence type="ECO:0000256" key="2">
    <source>
        <dbReference type="ARBA" id="ARBA00022908"/>
    </source>
</evidence>
<dbReference type="PANTHER" id="PTHR30349:SF64">
    <property type="entry name" value="PROPHAGE INTEGRASE INTD-RELATED"/>
    <property type="match status" value="1"/>
</dbReference>
<feature type="domain" description="Core-binding (CB)" evidence="7">
    <location>
        <begin position="69"/>
        <end position="149"/>
    </location>
</feature>
<protein>
    <submittedName>
        <fullName evidence="8">Prophage phiRv2 integrase</fullName>
    </submittedName>
</protein>